<protein>
    <submittedName>
        <fullName evidence="2">Uncharacterized protein</fullName>
    </submittedName>
</protein>
<gene>
    <name evidence="2" type="ORF">CONLIGDRAFT_681561</name>
</gene>
<proteinExistence type="predicted"/>
<organism evidence="2 3">
    <name type="scientific">Coniochaeta ligniaria NRRL 30616</name>
    <dbReference type="NCBI Taxonomy" id="1408157"/>
    <lineage>
        <taxon>Eukaryota</taxon>
        <taxon>Fungi</taxon>
        <taxon>Dikarya</taxon>
        <taxon>Ascomycota</taxon>
        <taxon>Pezizomycotina</taxon>
        <taxon>Sordariomycetes</taxon>
        <taxon>Sordariomycetidae</taxon>
        <taxon>Coniochaetales</taxon>
        <taxon>Coniochaetaceae</taxon>
        <taxon>Coniochaeta</taxon>
    </lineage>
</organism>
<dbReference type="Proteomes" id="UP000182658">
    <property type="component" value="Unassembled WGS sequence"/>
</dbReference>
<dbReference type="EMBL" id="KV875098">
    <property type="protein sequence ID" value="OIW28613.1"/>
    <property type="molecule type" value="Genomic_DNA"/>
</dbReference>
<dbReference type="AlphaFoldDB" id="A0A1J7IMK9"/>
<feature type="signal peptide" evidence="1">
    <location>
        <begin position="1"/>
        <end position="20"/>
    </location>
</feature>
<evidence type="ECO:0000313" key="3">
    <source>
        <dbReference type="Proteomes" id="UP000182658"/>
    </source>
</evidence>
<reference evidence="2 3" key="1">
    <citation type="submission" date="2016-10" db="EMBL/GenBank/DDBJ databases">
        <title>Draft genome sequence of Coniochaeta ligniaria NRRL30616, a lignocellulolytic fungus for bioabatement of inhibitors in plant biomass hydrolysates.</title>
        <authorList>
            <consortium name="DOE Joint Genome Institute"/>
            <person name="Jimenez D.J."/>
            <person name="Hector R.E."/>
            <person name="Riley R."/>
            <person name="Sun H."/>
            <person name="Grigoriev I.V."/>
            <person name="Van Elsas J.D."/>
            <person name="Nichols N.N."/>
        </authorList>
    </citation>
    <scope>NUCLEOTIDE SEQUENCE [LARGE SCALE GENOMIC DNA]</scope>
    <source>
        <strain evidence="2 3">NRRL 30616</strain>
    </source>
</reference>
<feature type="chain" id="PRO_5013199059" evidence="1">
    <location>
        <begin position="21"/>
        <end position="162"/>
    </location>
</feature>
<keyword evidence="1" id="KW-0732">Signal</keyword>
<keyword evidence="3" id="KW-1185">Reference proteome</keyword>
<evidence type="ECO:0000256" key="1">
    <source>
        <dbReference type="SAM" id="SignalP"/>
    </source>
</evidence>
<accession>A0A1J7IMK9</accession>
<evidence type="ECO:0000313" key="2">
    <source>
        <dbReference type="EMBL" id="OIW28613.1"/>
    </source>
</evidence>
<name>A0A1J7IMK9_9PEZI</name>
<dbReference type="InParanoid" id="A0A1J7IMK9"/>
<dbReference type="OrthoDB" id="5207829at2759"/>
<sequence>MTYLAYMLALLCALLHIASAAPPPALRSTGRPLPIDGFVAQGYPDVMDGTNHLSFVEYNVTLSPGEDSIWCWAWSEVSDLSIGDVPTTACQADHTVKWSFMKAADAYNFTVSWQYTGHGHLIGSWMIPDSQVQWITDAGDVAVQHYVGPTSFSVDTDDVFGT</sequence>